<feature type="non-terminal residue" evidence="2">
    <location>
        <position position="188"/>
    </location>
</feature>
<evidence type="ECO:0000313" key="2">
    <source>
        <dbReference type="EMBL" id="AEO32417.1"/>
    </source>
</evidence>
<dbReference type="Pfam" id="PF02098">
    <property type="entry name" value="His_binding"/>
    <property type="match status" value="1"/>
</dbReference>
<keyword evidence="1" id="KW-0732">Signal</keyword>
<proteinExistence type="evidence at transcript level"/>
<name>G3MFZ9_AMBMU</name>
<dbReference type="SUPFAM" id="SSF50814">
    <property type="entry name" value="Lipocalins"/>
    <property type="match status" value="1"/>
</dbReference>
<dbReference type="Gene3D" id="2.40.128.20">
    <property type="match status" value="1"/>
</dbReference>
<accession>G3MFZ9</accession>
<dbReference type="InterPro" id="IPR002970">
    <property type="entry name" value="Tick_his-bd"/>
</dbReference>
<reference evidence="2" key="1">
    <citation type="journal article" date="2011" name="PLoS ONE">
        <title>A deep insight into the sialotranscriptome of the gulf coast tick, Amblyomma maculatum.</title>
        <authorList>
            <person name="Karim S."/>
            <person name="Singh P."/>
            <person name="Ribeiro J.M."/>
        </authorList>
    </citation>
    <scope>NUCLEOTIDE SEQUENCE</scope>
    <source>
        <tissue evidence="2">Salivary gland</tissue>
    </source>
</reference>
<dbReference type="GO" id="GO:0030682">
    <property type="term" value="P:symbiont-mediated perturbation of host defenses"/>
    <property type="evidence" value="ECO:0007669"/>
    <property type="project" value="InterPro"/>
</dbReference>
<organism evidence="2">
    <name type="scientific">Amblyomma maculatum</name>
    <name type="common">Gulf Coast tick</name>
    <dbReference type="NCBI Taxonomy" id="34609"/>
    <lineage>
        <taxon>Eukaryota</taxon>
        <taxon>Metazoa</taxon>
        <taxon>Ecdysozoa</taxon>
        <taxon>Arthropoda</taxon>
        <taxon>Chelicerata</taxon>
        <taxon>Arachnida</taxon>
        <taxon>Acari</taxon>
        <taxon>Parasitiformes</taxon>
        <taxon>Ixodida</taxon>
        <taxon>Ixodoidea</taxon>
        <taxon>Ixodidae</taxon>
        <taxon>Amblyomminae</taxon>
        <taxon>Amblyomma</taxon>
    </lineage>
</organism>
<dbReference type="EMBL" id="JO840800">
    <property type="protein sequence ID" value="AEO32417.1"/>
    <property type="molecule type" value="mRNA"/>
</dbReference>
<dbReference type="AlphaFoldDB" id="G3MFZ9"/>
<dbReference type="InterPro" id="IPR012674">
    <property type="entry name" value="Calycin"/>
</dbReference>
<protein>
    <recommendedName>
        <fullName evidence="3">Secreted protein</fullName>
    </recommendedName>
</protein>
<evidence type="ECO:0008006" key="3">
    <source>
        <dbReference type="Google" id="ProtNLM"/>
    </source>
</evidence>
<sequence length="188" mass="21413">MSVQFTSRFLLYSVLHVVLAQDPGPKYALRSEIYTYQDPNAILANDKHLHLYRTSTGWSRVQTLCLKSSLLGYEGQSYLRDIQYYGVSFRRKPPGIQRYNITFNMEAIISNDSQPYILVRKQGISGSKDIDVQGVEDWLAYQNADQYPVLFADSTCLITGTLNKGTGRSYCTLWLTETSLHKPPSHCN</sequence>
<feature type="signal peptide" evidence="1">
    <location>
        <begin position="1"/>
        <end position="20"/>
    </location>
</feature>
<dbReference type="GO" id="GO:0043176">
    <property type="term" value="F:amine binding"/>
    <property type="evidence" value="ECO:0007669"/>
    <property type="project" value="InterPro"/>
</dbReference>
<evidence type="ECO:0000256" key="1">
    <source>
        <dbReference type="SAM" id="SignalP"/>
    </source>
</evidence>
<feature type="chain" id="PRO_5003446968" description="Secreted protein" evidence="1">
    <location>
        <begin position="21"/>
        <end position="188"/>
    </location>
</feature>